<feature type="region of interest" description="Disordered" evidence="12">
    <location>
        <begin position="120"/>
        <end position="184"/>
    </location>
</feature>
<feature type="binding site" evidence="11">
    <location>
        <position position="474"/>
    </location>
    <ligand>
        <name>Zn(2+)</name>
        <dbReference type="ChEBI" id="CHEBI:29105"/>
        <label>2</label>
    </ligand>
</feature>
<dbReference type="PANTHER" id="PTHR30580:SF0">
    <property type="entry name" value="PRIMOSOMAL PROTEIN N"/>
    <property type="match status" value="1"/>
</dbReference>
<keyword evidence="10 11" id="KW-0413">Isomerase</keyword>
<feature type="binding site" evidence="11">
    <location>
        <position position="444"/>
    </location>
    <ligand>
        <name>Zn(2+)</name>
        <dbReference type="ChEBI" id="CHEBI:29105"/>
        <label>1</label>
    </ligand>
</feature>
<dbReference type="Proteomes" id="UP001385892">
    <property type="component" value="Unassembled WGS sequence"/>
</dbReference>
<comment type="cofactor">
    <cofactor evidence="11">
        <name>Zn(2+)</name>
        <dbReference type="ChEBI" id="CHEBI:29105"/>
    </cofactor>
    <text evidence="11">Binds 2 zinc ions per subunit.</text>
</comment>
<evidence type="ECO:0000256" key="6">
    <source>
        <dbReference type="ARBA" id="ARBA00022806"/>
    </source>
</evidence>
<proteinExistence type="inferred from homology"/>
<dbReference type="CDD" id="cd18804">
    <property type="entry name" value="SF2_C_priA"/>
    <property type="match status" value="1"/>
</dbReference>
<dbReference type="InterPro" id="IPR027417">
    <property type="entry name" value="P-loop_NTPase"/>
</dbReference>
<keyword evidence="5 11" id="KW-0378">Hydrolase</keyword>
<evidence type="ECO:0000259" key="13">
    <source>
        <dbReference type="PROSITE" id="PS51192"/>
    </source>
</evidence>
<dbReference type="Gene3D" id="3.40.50.300">
    <property type="entry name" value="P-loop containing nucleotide triphosphate hydrolases"/>
    <property type="match status" value="2"/>
</dbReference>
<feature type="domain" description="Helicase ATP-binding" evidence="13">
    <location>
        <begin position="205"/>
        <end position="378"/>
    </location>
</feature>
<evidence type="ECO:0000256" key="12">
    <source>
        <dbReference type="SAM" id="MobiDB-lite"/>
    </source>
</evidence>
<dbReference type="SMART" id="SM00490">
    <property type="entry name" value="HELICc"/>
    <property type="match status" value="1"/>
</dbReference>
<feature type="binding site" evidence="11">
    <location>
        <position position="471"/>
    </location>
    <ligand>
        <name>Zn(2+)</name>
        <dbReference type="ChEBI" id="CHEBI:29105"/>
        <label>2</label>
    </ligand>
</feature>
<comment type="similarity">
    <text evidence="11">Belongs to the helicase family. PriA subfamily.</text>
</comment>
<dbReference type="InterPro" id="IPR040498">
    <property type="entry name" value="PriA_CRR"/>
</dbReference>
<keyword evidence="4 11" id="KW-0547">Nucleotide-binding</keyword>
<dbReference type="InterPro" id="IPR011545">
    <property type="entry name" value="DEAD/DEAH_box_helicase_dom"/>
</dbReference>
<comment type="function">
    <text evidence="11">Initiates the restart of stalled replication forks, which reloads the replicative helicase on sites other than the origin of replication. Recognizes and binds to abandoned replication forks and remodels them to uncover a helicase loading site. Promotes assembly of the primosome at these replication forks.</text>
</comment>
<evidence type="ECO:0000256" key="2">
    <source>
        <dbReference type="ARBA" id="ARBA00022705"/>
    </source>
</evidence>
<organism evidence="15 16">
    <name type="scientific">Variovorax rhizosphaerae</name>
    <dbReference type="NCBI Taxonomy" id="1836200"/>
    <lineage>
        <taxon>Bacteria</taxon>
        <taxon>Pseudomonadati</taxon>
        <taxon>Pseudomonadota</taxon>
        <taxon>Betaproteobacteria</taxon>
        <taxon>Burkholderiales</taxon>
        <taxon>Comamonadaceae</taxon>
        <taxon>Variovorax</taxon>
    </lineage>
</organism>
<dbReference type="Gene3D" id="3.40.1440.60">
    <property type="entry name" value="PriA, 3(prime) DNA-binding domain"/>
    <property type="match status" value="1"/>
</dbReference>
<dbReference type="PROSITE" id="PS51194">
    <property type="entry name" value="HELICASE_CTER"/>
    <property type="match status" value="1"/>
</dbReference>
<accession>A0ABU8WX35</accession>
<dbReference type="InterPro" id="IPR005259">
    <property type="entry name" value="PriA"/>
</dbReference>
<dbReference type="InterPro" id="IPR001650">
    <property type="entry name" value="Helicase_C-like"/>
</dbReference>
<comment type="subunit">
    <text evidence="11">Component of the replication restart primosome.</text>
</comment>
<evidence type="ECO:0000256" key="9">
    <source>
        <dbReference type="ARBA" id="ARBA00023125"/>
    </source>
</evidence>
<dbReference type="SUPFAM" id="SSF52540">
    <property type="entry name" value="P-loop containing nucleoside triphosphate hydrolases"/>
    <property type="match status" value="1"/>
</dbReference>
<dbReference type="Pfam" id="PF00270">
    <property type="entry name" value="DEAD"/>
    <property type="match status" value="1"/>
</dbReference>
<sequence>MHPGWRLDVAVQTPAHSALGSLLSYASTVPMSPGTLVRLPLGRREVLGVVWACAERTTDDDTRELKAVAGALDALPPLSESWRDLVSFAARYYQRSLGEVALAALPPQLRELSSQQLARRLKRRAAAPQGEAALPPHPVPPEGAGLAQLGPGGAQADVALPARLDPPRGAGLAQPGPGGHVPAVEIEPDAALPVDLSAEQTAALARFEAGNGPFLLFGSTGSGKTEVYLRAVAALLARDDAAQALIMVPEINLTPQLEARVRDRFEARFGAGAVVSLHSGMTNPQRLASWLAAHAGQARIVLGTRMAVFASMPSLKLIVVDEEHDPSYKQQEGARYSARDLAVWRGQRECAKVILGSATPSLESWHHSRPAESDDPGGRYVRLSMPGRIGDGALPTVRGVDMSLQPRKTVLSGALLEAIGQRIARGEQSIVFLNRRGYAPVLACADCGWKSECPYCSAYRVFHKIDRTLRCHHCGFTERVPRACPACGNPDIAPVGRGTERLEEHLAELFEAVKRPDGSAVRIARIDADSTRKQGALAQRLAEVHSGEVDVLVGTQMIAKGHDFRRVTLVAAVNPDGALFSSDFRAPERLFSLLMQSAGRAGRDASYLATRGSTAEMWIQTHHGGHPLFQALRRHDYPAFARQQLDERRAAGMPPFAFQALVRADARTQEAAQEFLHAANTAAEALSHAAQVARYPAVPLAIQRVANVERAQMLVESASRIALQRFLADWQPLLHALRREPVGKGVIRWLIDVDPHAI</sequence>
<dbReference type="NCBIfam" id="TIGR00595">
    <property type="entry name" value="priA"/>
    <property type="match status" value="1"/>
</dbReference>
<dbReference type="InterPro" id="IPR041222">
    <property type="entry name" value="PriA_3primeBD"/>
</dbReference>
<dbReference type="HAMAP" id="MF_00983">
    <property type="entry name" value="PriA"/>
    <property type="match status" value="1"/>
</dbReference>
<evidence type="ECO:0000259" key="14">
    <source>
        <dbReference type="PROSITE" id="PS51194"/>
    </source>
</evidence>
<feature type="binding site" evidence="11">
    <location>
        <position position="484"/>
    </location>
    <ligand>
        <name>Zn(2+)</name>
        <dbReference type="ChEBI" id="CHEBI:29105"/>
        <label>1</label>
    </ligand>
</feature>
<dbReference type="InterPro" id="IPR041236">
    <property type="entry name" value="PriA_C"/>
</dbReference>
<dbReference type="PANTHER" id="PTHR30580">
    <property type="entry name" value="PRIMOSOMAL PROTEIN N"/>
    <property type="match status" value="1"/>
</dbReference>
<evidence type="ECO:0000256" key="5">
    <source>
        <dbReference type="ARBA" id="ARBA00022801"/>
    </source>
</evidence>
<evidence type="ECO:0000256" key="8">
    <source>
        <dbReference type="ARBA" id="ARBA00022840"/>
    </source>
</evidence>
<dbReference type="InterPro" id="IPR042115">
    <property type="entry name" value="PriA_3primeBD_sf"/>
</dbReference>
<evidence type="ECO:0000256" key="10">
    <source>
        <dbReference type="ARBA" id="ARBA00023235"/>
    </source>
</evidence>
<keyword evidence="6 11" id="KW-0347">Helicase</keyword>
<dbReference type="EC" id="5.6.2.4" evidence="11"/>
<reference evidence="15 16" key="1">
    <citation type="submission" date="2024-03" db="EMBL/GenBank/DDBJ databases">
        <title>Novel species of the genus Variovorax.</title>
        <authorList>
            <person name="Liu Q."/>
            <person name="Xin Y.-H."/>
        </authorList>
    </citation>
    <scope>NUCLEOTIDE SEQUENCE [LARGE SCALE GENOMIC DNA]</scope>
    <source>
        <strain evidence="15 16">KACC 18900</strain>
    </source>
</reference>
<keyword evidence="7 11" id="KW-0862">Zinc</keyword>
<dbReference type="Pfam" id="PF18319">
    <property type="entry name" value="Zn_ribbon_PriA"/>
    <property type="match status" value="1"/>
</dbReference>
<dbReference type="SMART" id="SM00487">
    <property type="entry name" value="DEXDc"/>
    <property type="match status" value="1"/>
</dbReference>
<feature type="binding site" evidence="11">
    <location>
        <position position="453"/>
    </location>
    <ligand>
        <name>Zn(2+)</name>
        <dbReference type="ChEBI" id="CHEBI:29105"/>
        <label>2</label>
    </ligand>
</feature>
<evidence type="ECO:0000313" key="16">
    <source>
        <dbReference type="Proteomes" id="UP001385892"/>
    </source>
</evidence>
<feature type="domain" description="Helicase C-terminal" evidence="14">
    <location>
        <begin position="479"/>
        <end position="648"/>
    </location>
</feature>
<keyword evidence="3 11" id="KW-0479">Metal-binding</keyword>
<evidence type="ECO:0000256" key="11">
    <source>
        <dbReference type="HAMAP-Rule" id="MF_00983"/>
    </source>
</evidence>
<keyword evidence="8 11" id="KW-0067">ATP-binding</keyword>
<comment type="catalytic activity">
    <reaction evidence="11">
        <text>Couples ATP hydrolysis with the unwinding of duplex DNA by translocating in the 3'-5' direction.</text>
        <dbReference type="EC" id="5.6.2.4"/>
    </reaction>
</comment>
<keyword evidence="1 11" id="KW-0639">Primosome</keyword>
<feature type="binding site" evidence="11">
    <location>
        <position position="487"/>
    </location>
    <ligand>
        <name>Zn(2+)</name>
        <dbReference type="ChEBI" id="CHEBI:29105"/>
        <label>1</label>
    </ligand>
</feature>
<gene>
    <name evidence="11" type="primary">priA</name>
    <name evidence="15" type="ORF">WKW82_36060</name>
</gene>
<protein>
    <recommendedName>
        <fullName evidence="11">Replication restart protein PriA</fullName>
    </recommendedName>
    <alternativeName>
        <fullName evidence="11">ATP-dependent DNA helicase PriA</fullName>
        <ecNumber evidence="11">5.6.2.4</ecNumber>
    </alternativeName>
    <alternativeName>
        <fullName evidence="11">DNA 3'-5' helicase PriA</fullName>
    </alternativeName>
</protein>
<comment type="caution">
    <text evidence="15">The sequence shown here is derived from an EMBL/GenBank/DDBJ whole genome shotgun (WGS) entry which is preliminary data.</text>
</comment>
<dbReference type="InterPro" id="IPR014001">
    <property type="entry name" value="Helicase_ATP-bd"/>
</dbReference>
<dbReference type="PROSITE" id="PS51192">
    <property type="entry name" value="HELICASE_ATP_BIND_1"/>
    <property type="match status" value="1"/>
</dbReference>
<feature type="binding site" evidence="11">
    <location>
        <position position="447"/>
    </location>
    <ligand>
        <name>Zn(2+)</name>
        <dbReference type="ChEBI" id="CHEBI:29105"/>
        <label>1</label>
    </ligand>
</feature>
<evidence type="ECO:0000256" key="1">
    <source>
        <dbReference type="ARBA" id="ARBA00022515"/>
    </source>
</evidence>
<evidence type="ECO:0000256" key="7">
    <source>
        <dbReference type="ARBA" id="ARBA00022833"/>
    </source>
</evidence>
<dbReference type="NCBIfam" id="NF004067">
    <property type="entry name" value="PRK05580.1-4"/>
    <property type="match status" value="1"/>
</dbReference>
<comment type="catalytic activity">
    <reaction evidence="11">
        <text>ATP + H2O = ADP + phosphate + H(+)</text>
        <dbReference type="Rhea" id="RHEA:13065"/>
        <dbReference type="ChEBI" id="CHEBI:15377"/>
        <dbReference type="ChEBI" id="CHEBI:15378"/>
        <dbReference type="ChEBI" id="CHEBI:30616"/>
        <dbReference type="ChEBI" id="CHEBI:43474"/>
        <dbReference type="ChEBI" id="CHEBI:456216"/>
        <dbReference type="EC" id="5.6.2.4"/>
    </reaction>
</comment>
<dbReference type="Pfam" id="PF00271">
    <property type="entry name" value="Helicase_C"/>
    <property type="match status" value="1"/>
</dbReference>
<dbReference type="RefSeq" id="WP_340347962.1">
    <property type="nucleotide sequence ID" value="NZ_JBBKZT010000031.1"/>
</dbReference>
<keyword evidence="9 11" id="KW-0238">DNA-binding</keyword>
<evidence type="ECO:0000256" key="3">
    <source>
        <dbReference type="ARBA" id="ARBA00022723"/>
    </source>
</evidence>
<dbReference type="GO" id="GO:0016787">
    <property type="term" value="F:hydrolase activity"/>
    <property type="evidence" value="ECO:0007669"/>
    <property type="project" value="UniProtKB-KW"/>
</dbReference>
<dbReference type="EMBL" id="JBBKZT010000031">
    <property type="protein sequence ID" value="MEJ8852092.1"/>
    <property type="molecule type" value="Genomic_DNA"/>
</dbReference>
<name>A0ABU8WX35_9BURK</name>
<dbReference type="Pfam" id="PF17764">
    <property type="entry name" value="PriA_3primeBD"/>
    <property type="match status" value="1"/>
</dbReference>
<dbReference type="Pfam" id="PF18074">
    <property type="entry name" value="PriA_C"/>
    <property type="match status" value="1"/>
</dbReference>
<keyword evidence="2 11" id="KW-0235">DNA replication</keyword>
<evidence type="ECO:0000313" key="15">
    <source>
        <dbReference type="EMBL" id="MEJ8852092.1"/>
    </source>
</evidence>
<feature type="binding site" evidence="11">
    <location>
        <position position="456"/>
    </location>
    <ligand>
        <name>Zn(2+)</name>
        <dbReference type="ChEBI" id="CHEBI:29105"/>
        <label>2</label>
    </ligand>
</feature>
<keyword evidence="16" id="KW-1185">Reference proteome</keyword>
<evidence type="ECO:0000256" key="4">
    <source>
        <dbReference type="ARBA" id="ARBA00022741"/>
    </source>
</evidence>